<dbReference type="InterPro" id="IPR006312">
    <property type="entry name" value="TatA/E"/>
</dbReference>
<evidence type="ECO:0000256" key="8">
    <source>
        <dbReference type="ARBA" id="ARBA00023136"/>
    </source>
</evidence>
<keyword evidence="6 9" id="KW-1133">Transmembrane helix</keyword>
<dbReference type="NCBIfam" id="NF011430">
    <property type="entry name" value="PRK14861.1"/>
    <property type="match status" value="1"/>
</dbReference>
<keyword evidence="5 9" id="KW-0653">Protein transport</keyword>
<dbReference type="EMBL" id="BMAQ01000003">
    <property type="protein sequence ID" value="GFR37071.1"/>
    <property type="molecule type" value="Genomic_DNA"/>
</dbReference>
<evidence type="ECO:0000256" key="10">
    <source>
        <dbReference type="SAM" id="MobiDB-lite"/>
    </source>
</evidence>
<organism evidence="11 12">
    <name type="scientific">Insulibacter thermoxylanivorax</name>
    <dbReference type="NCBI Taxonomy" id="2749268"/>
    <lineage>
        <taxon>Bacteria</taxon>
        <taxon>Bacillati</taxon>
        <taxon>Bacillota</taxon>
        <taxon>Bacilli</taxon>
        <taxon>Bacillales</taxon>
        <taxon>Paenibacillaceae</taxon>
        <taxon>Insulibacter</taxon>
    </lineage>
</organism>
<dbReference type="PANTHER" id="PTHR42982:SF1">
    <property type="entry name" value="SEC-INDEPENDENT PROTEIN TRANSLOCASE PROTEIN TATA"/>
    <property type="match status" value="1"/>
</dbReference>
<evidence type="ECO:0000256" key="9">
    <source>
        <dbReference type="HAMAP-Rule" id="MF_00236"/>
    </source>
</evidence>
<name>A0A916VF76_9BACL</name>
<comment type="caution">
    <text evidence="11">The sequence shown here is derived from an EMBL/GenBank/DDBJ whole genome shotgun (WGS) entry which is preliminary data.</text>
</comment>
<accession>A0A916VF76</accession>
<feature type="transmembrane region" description="Helical" evidence="9">
    <location>
        <begin position="6"/>
        <end position="22"/>
    </location>
</feature>
<keyword evidence="12" id="KW-1185">Reference proteome</keyword>
<gene>
    <name evidence="9" type="primary">tatA</name>
    <name evidence="11" type="ORF">PRECH8_03670</name>
</gene>
<keyword evidence="4 9" id="KW-0812">Transmembrane</keyword>
<dbReference type="AlphaFoldDB" id="A0A916VF76"/>
<dbReference type="RefSeq" id="WP_200965373.1">
    <property type="nucleotide sequence ID" value="NZ_BMAQ01000003.1"/>
</dbReference>
<evidence type="ECO:0000256" key="4">
    <source>
        <dbReference type="ARBA" id="ARBA00022692"/>
    </source>
</evidence>
<dbReference type="NCBIfam" id="TIGR01411">
    <property type="entry name" value="tatAE"/>
    <property type="match status" value="1"/>
</dbReference>
<dbReference type="Proteomes" id="UP000654993">
    <property type="component" value="Unassembled WGS sequence"/>
</dbReference>
<reference evidence="11" key="1">
    <citation type="submission" date="2020-08" db="EMBL/GenBank/DDBJ databases">
        <authorList>
            <person name="Uke A."/>
            <person name="Chhe C."/>
            <person name="Baramee S."/>
            <person name="Kosugi A."/>
        </authorList>
    </citation>
    <scope>NUCLEOTIDE SEQUENCE</scope>
    <source>
        <strain evidence="11">DA-C8</strain>
    </source>
</reference>
<keyword evidence="3 9" id="KW-1003">Cell membrane</keyword>
<evidence type="ECO:0000256" key="7">
    <source>
        <dbReference type="ARBA" id="ARBA00023010"/>
    </source>
</evidence>
<dbReference type="PANTHER" id="PTHR42982">
    <property type="entry name" value="SEC-INDEPENDENT PROTEIN TRANSLOCASE PROTEIN TATA"/>
    <property type="match status" value="1"/>
</dbReference>
<comment type="subunit">
    <text evidence="9">Forms a complex with TatC.</text>
</comment>
<dbReference type="InterPro" id="IPR003369">
    <property type="entry name" value="TatA/B/E"/>
</dbReference>
<dbReference type="GO" id="GO:0043953">
    <property type="term" value="P:protein transport by the Tat complex"/>
    <property type="evidence" value="ECO:0007669"/>
    <property type="project" value="UniProtKB-UniRule"/>
</dbReference>
<keyword evidence="8 9" id="KW-0472">Membrane</keyword>
<evidence type="ECO:0000313" key="12">
    <source>
        <dbReference type="Proteomes" id="UP000654993"/>
    </source>
</evidence>
<feature type="region of interest" description="Disordered" evidence="10">
    <location>
        <begin position="50"/>
        <end position="81"/>
    </location>
</feature>
<comment type="similarity">
    <text evidence="9">Belongs to the TatA/E family.</text>
</comment>
<keyword evidence="7 9" id="KW-0811">Translocation</keyword>
<proteinExistence type="inferred from homology"/>
<evidence type="ECO:0000313" key="11">
    <source>
        <dbReference type="EMBL" id="GFR37071.1"/>
    </source>
</evidence>
<dbReference type="Pfam" id="PF02416">
    <property type="entry name" value="TatA_B_E"/>
    <property type="match status" value="1"/>
</dbReference>
<keyword evidence="2 9" id="KW-0813">Transport</keyword>
<dbReference type="GO" id="GO:0033281">
    <property type="term" value="C:TAT protein transport complex"/>
    <property type="evidence" value="ECO:0007669"/>
    <property type="project" value="UniProtKB-UniRule"/>
</dbReference>
<sequence length="81" mass="8930">MLGQIGPGGFILIMVVILLLFGPSKLPELGRAFGRTLREFKLGAREILEDEQPLSKEGTSRSERNPSLDGPIASQERRLPE</sequence>
<dbReference type="Gene3D" id="1.20.5.3310">
    <property type="match status" value="1"/>
</dbReference>
<comment type="subcellular location">
    <subcellularLocation>
        <location evidence="1 9">Cell membrane</location>
        <topology evidence="1 9">Single-pass membrane protein</topology>
    </subcellularLocation>
</comment>
<evidence type="ECO:0000256" key="3">
    <source>
        <dbReference type="ARBA" id="ARBA00022475"/>
    </source>
</evidence>
<evidence type="ECO:0000256" key="6">
    <source>
        <dbReference type="ARBA" id="ARBA00022989"/>
    </source>
</evidence>
<reference evidence="11" key="2">
    <citation type="journal article" date="2021" name="Data Brief">
        <title>Draft genome sequence data of the facultative, thermophilic, xylanolytic bacterium Paenibacillus sp. strain DA-C8.</title>
        <authorList>
            <person name="Chhe C."/>
            <person name="Uke A."/>
            <person name="Baramee S."/>
            <person name="Ungkulpasvich U."/>
            <person name="Tachaapaikoon C."/>
            <person name="Pason P."/>
            <person name="Waeonukul R."/>
            <person name="Ratanakhanokchai K."/>
            <person name="Kosugi A."/>
        </authorList>
    </citation>
    <scope>NUCLEOTIDE SEQUENCE</scope>
    <source>
        <strain evidence="11">DA-C8</strain>
    </source>
</reference>
<evidence type="ECO:0000256" key="1">
    <source>
        <dbReference type="ARBA" id="ARBA00004162"/>
    </source>
</evidence>
<dbReference type="HAMAP" id="MF_00236">
    <property type="entry name" value="TatA_E"/>
    <property type="match status" value="1"/>
</dbReference>
<evidence type="ECO:0000256" key="2">
    <source>
        <dbReference type="ARBA" id="ARBA00022448"/>
    </source>
</evidence>
<evidence type="ECO:0000256" key="5">
    <source>
        <dbReference type="ARBA" id="ARBA00022927"/>
    </source>
</evidence>
<protein>
    <recommendedName>
        <fullName evidence="9">Sec-independent protein translocase protein TatA</fullName>
    </recommendedName>
</protein>
<comment type="function">
    <text evidence="9">Part of the twin-arginine translocation (Tat) system that transports large folded proteins containing a characteristic twin-arginine motif in their signal peptide across membranes. TatA could form the protein-conducting channel of the Tat system.</text>
</comment>
<dbReference type="GO" id="GO:0008320">
    <property type="term" value="F:protein transmembrane transporter activity"/>
    <property type="evidence" value="ECO:0007669"/>
    <property type="project" value="UniProtKB-UniRule"/>
</dbReference>